<proteinExistence type="inferred from homology"/>
<dbReference type="SFLD" id="SFLDS00057">
    <property type="entry name" value="Glutaminase/Asparaginase"/>
    <property type="match status" value="1"/>
</dbReference>
<evidence type="ECO:0000259" key="4">
    <source>
        <dbReference type="Pfam" id="PF17763"/>
    </source>
</evidence>
<dbReference type="GO" id="GO:0004067">
    <property type="term" value="F:asparaginase activity"/>
    <property type="evidence" value="ECO:0007669"/>
    <property type="project" value="InterPro"/>
</dbReference>
<dbReference type="SUPFAM" id="SSF53774">
    <property type="entry name" value="Glutaminase/Asparaginase"/>
    <property type="match status" value="1"/>
</dbReference>
<dbReference type="PROSITE" id="PS51732">
    <property type="entry name" value="ASN_GLN_ASE_3"/>
    <property type="match status" value="1"/>
</dbReference>
<gene>
    <name evidence="5" type="ORF">UFOPK3610_00446</name>
</gene>
<dbReference type="PRINTS" id="PR00139">
    <property type="entry name" value="ASNGLNASE"/>
</dbReference>
<dbReference type="EMBL" id="CAFBMR010000010">
    <property type="protein sequence ID" value="CAB4906309.1"/>
    <property type="molecule type" value="Genomic_DNA"/>
</dbReference>
<dbReference type="AlphaFoldDB" id="A0A6J7GS99"/>
<dbReference type="InterPro" id="IPR037152">
    <property type="entry name" value="L-asparaginase_N_sf"/>
</dbReference>
<organism evidence="5">
    <name type="scientific">freshwater metagenome</name>
    <dbReference type="NCBI Taxonomy" id="449393"/>
    <lineage>
        <taxon>unclassified sequences</taxon>
        <taxon>metagenomes</taxon>
        <taxon>ecological metagenomes</taxon>
    </lineage>
</organism>
<evidence type="ECO:0000256" key="2">
    <source>
        <dbReference type="ARBA" id="ARBA00022801"/>
    </source>
</evidence>
<dbReference type="Gene3D" id="3.40.50.1170">
    <property type="entry name" value="L-asparaginase, N-terminal domain"/>
    <property type="match status" value="1"/>
</dbReference>
<dbReference type="PIRSF" id="PIRSF001220">
    <property type="entry name" value="L-ASNase_gatD"/>
    <property type="match status" value="1"/>
</dbReference>
<evidence type="ECO:0000259" key="3">
    <source>
        <dbReference type="Pfam" id="PF00710"/>
    </source>
</evidence>
<protein>
    <submittedName>
        <fullName evidence="5">Unannotated protein</fullName>
    </submittedName>
</protein>
<dbReference type="Pfam" id="PF17763">
    <property type="entry name" value="Asparaginase_C"/>
    <property type="match status" value="1"/>
</dbReference>
<feature type="domain" description="Asparaginase/glutaminase C-terminal" evidence="4">
    <location>
        <begin position="227"/>
        <end position="333"/>
    </location>
</feature>
<dbReference type="InterPro" id="IPR027473">
    <property type="entry name" value="L-asparaginase_C"/>
</dbReference>
<evidence type="ECO:0000313" key="5">
    <source>
        <dbReference type="EMBL" id="CAB4906309.1"/>
    </source>
</evidence>
<feature type="domain" description="L-asparaginase N-terminal" evidence="3">
    <location>
        <begin position="21"/>
        <end position="196"/>
    </location>
</feature>
<dbReference type="InterPro" id="IPR027474">
    <property type="entry name" value="L-asparaginase_N"/>
</dbReference>
<dbReference type="InterPro" id="IPR040919">
    <property type="entry name" value="Asparaginase_C"/>
</dbReference>
<dbReference type="CDD" id="cd08964">
    <property type="entry name" value="L-asparaginase_II"/>
    <property type="match status" value="1"/>
</dbReference>
<dbReference type="Pfam" id="PF00710">
    <property type="entry name" value="Asparaginase"/>
    <property type="match status" value="1"/>
</dbReference>
<dbReference type="PANTHER" id="PTHR11707">
    <property type="entry name" value="L-ASPARAGINASE"/>
    <property type="match status" value="1"/>
</dbReference>
<dbReference type="InterPro" id="IPR036152">
    <property type="entry name" value="Asp/glu_Ase-like_sf"/>
</dbReference>
<evidence type="ECO:0000256" key="1">
    <source>
        <dbReference type="ARBA" id="ARBA00010518"/>
    </source>
</evidence>
<dbReference type="InterPro" id="IPR004550">
    <property type="entry name" value="AsnASE_II"/>
</dbReference>
<dbReference type="Gene3D" id="3.40.50.40">
    <property type="match status" value="1"/>
</dbReference>
<dbReference type="InterPro" id="IPR006034">
    <property type="entry name" value="Asparaginase/glutaminase-like"/>
</dbReference>
<accession>A0A6J7GS99</accession>
<sequence length="337" mass="34550">MSVNSGSVDETSADLPVVHAFVLGGTISMTKGPTGVAPGLSGKEVFANIAGMETTAKVVLHDFRKLPGASLRLDDIYELALLITETLDGDAAGVVVVQGTDTIEEVAFCLDLLIQTSKPIVVTGAMRSPAAPGPDGDANLSGAVVTAASAIDFGGVVVVLGDEIHAARLVSKSHSTKPSAFASPASGPMGTIIEGAVIAPLALRNRGPHVAARPVRESASVPVVVIGLDDDGLGLTAGNLADGLVIETMGVGHIPSWLVEPISEIAKRIPVVMCSRTRSGPTLTATYAFPGSEQDLLRAGVIAAGSLTSMKARLLLLLLLRSGADHARIIRTFSEMQ</sequence>
<comment type="similarity">
    <text evidence="1">Belongs to the asparaginase 1 family.</text>
</comment>
<keyword evidence="2" id="KW-0378">Hydrolase</keyword>
<reference evidence="5" key="1">
    <citation type="submission" date="2020-05" db="EMBL/GenBank/DDBJ databases">
        <authorList>
            <person name="Chiriac C."/>
            <person name="Salcher M."/>
            <person name="Ghai R."/>
            <person name="Kavagutti S V."/>
        </authorList>
    </citation>
    <scope>NUCLEOTIDE SEQUENCE</scope>
</reference>
<dbReference type="SMART" id="SM00870">
    <property type="entry name" value="Asparaginase"/>
    <property type="match status" value="1"/>
</dbReference>
<dbReference type="PANTHER" id="PTHR11707:SF28">
    <property type="entry name" value="60 KDA LYSOPHOSPHOLIPASE"/>
    <property type="match status" value="1"/>
</dbReference>
<dbReference type="PIRSF" id="PIRSF500176">
    <property type="entry name" value="L_ASNase"/>
    <property type="match status" value="1"/>
</dbReference>
<dbReference type="GO" id="GO:0006528">
    <property type="term" value="P:asparagine metabolic process"/>
    <property type="evidence" value="ECO:0007669"/>
    <property type="project" value="InterPro"/>
</dbReference>
<name>A0A6J7GS99_9ZZZZ</name>